<dbReference type="Pfam" id="PF04408">
    <property type="entry name" value="WHD_HA2"/>
    <property type="match status" value="1"/>
</dbReference>
<feature type="domain" description="Helicase C-terminal" evidence="9">
    <location>
        <begin position="372"/>
        <end position="545"/>
    </location>
</feature>
<dbReference type="SMART" id="SM00487">
    <property type="entry name" value="DEXDc"/>
    <property type="match status" value="1"/>
</dbReference>
<dbReference type="OrthoDB" id="10253254at2759"/>
<dbReference type="PROSITE" id="PS51192">
    <property type="entry name" value="HELICASE_ATP_BIND_1"/>
    <property type="match status" value="1"/>
</dbReference>
<dbReference type="InterPro" id="IPR011709">
    <property type="entry name" value="DEAD-box_helicase_OB_fold"/>
</dbReference>
<dbReference type="Pfam" id="PF07717">
    <property type="entry name" value="OB_NTP_bind"/>
    <property type="match status" value="1"/>
</dbReference>
<dbReference type="FunFam" id="3.40.50.300:FF:000145">
    <property type="entry name" value="probable ATP-dependent RNA helicase DHX40"/>
    <property type="match status" value="1"/>
</dbReference>
<dbReference type="InterPro" id="IPR007502">
    <property type="entry name" value="Helicase-assoc_dom"/>
</dbReference>
<evidence type="ECO:0000259" key="8">
    <source>
        <dbReference type="PROSITE" id="PS51192"/>
    </source>
</evidence>
<dbReference type="SMART" id="SM00490">
    <property type="entry name" value="HELICc"/>
    <property type="match status" value="1"/>
</dbReference>
<dbReference type="GO" id="GO:1990904">
    <property type="term" value="C:ribonucleoprotein complex"/>
    <property type="evidence" value="ECO:0007669"/>
    <property type="project" value="UniProtKB-ARBA"/>
</dbReference>
<dbReference type="SUPFAM" id="SSF52540">
    <property type="entry name" value="P-loop containing nucleoside triphosphate hydrolases"/>
    <property type="match status" value="1"/>
</dbReference>
<evidence type="ECO:0000256" key="5">
    <source>
        <dbReference type="ARBA" id="ARBA00022840"/>
    </source>
</evidence>
<gene>
    <name evidence="10" type="ORF">K402DRAFT_462168</name>
</gene>
<keyword evidence="3 10" id="KW-0378">Hydrolase</keyword>
<sequence length="806" mass="89277">MPERVHTSSGHGSPVLPSQIHKGQKRKRDHGRAPVAEPPSNPTPNSPVTTNSKATQASRNEDSHVPLKKSVSSAPEKQKFKNLSTLHSRNPPNKKSDKPPHKSSAKRDALLHFRKTLPIWPHAQQIRKSLSTKDVLLLVGETGSGKSTQIPQFLLSESWCTKCIAVTQPRRVAAISLARRVAEEMGSQLGMPWSTVGYSVRFDHCAGPSTRIKYLTEGMLLQEMLRDPELKQYSAVVVDEVHERSVNVDMIMGFLRALVTRDRGKRKANPLKVAVMSATADMEGLTKFFDDGYAALEKSEDDLENVKSRMEDETRTVSSSKAGQPQQQADDNKPFEESKHISTCFIEGRQYPVKIVYLPEPTLDIVEAALKSVFQIHYKEPLPGDILVFLTGQETVESLERLVNEFALSMGPEIPKILALPLFAALPQASQQKIFQRTPPKTRKVIISTNIAETSVTVPGVRYVVDSGKAKIKQFSNRLGLDSLLVKPISQSSATQRKGRAGREAAGQCYRLYTETSYTEMQKASTPEILRCDLSSAILTMKARGINDVVNFPFLDRPSMDAFAKALLQLYQLGTLNDDGGINETGRQLAKLPLTPMLGRIIVEAAKPERDCLVDVIDIIAALSVESIFLNLATEEKKERAEEARKELLRREGDHLTMLAAVRGYAAEQSDRRAWAEKYFVSHRAMQNVMNIRKQLRAQCKQLSLLPSTSLDDPTTSTSTSMSEDHTNAILQCILRGFPVNSARLMPDGSYKTLPGNQAVAIHPSSVLFGRKVEAIVFSEFVFTSKSYARGVSAVRLGWVDEVLGG</sequence>
<keyword evidence="11" id="KW-1185">Reference proteome</keyword>
<reference evidence="10" key="1">
    <citation type="journal article" date="2020" name="Stud. Mycol.">
        <title>101 Dothideomycetes genomes: a test case for predicting lifestyles and emergence of pathogens.</title>
        <authorList>
            <person name="Haridas S."/>
            <person name="Albert R."/>
            <person name="Binder M."/>
            <person name="Bloem J."/>
            <person name="Labutti K."/>
            <person name="Salamov A."/>
            <person name="Andreopoulos B."/>
            <person name="Baker S."/>
            <person name="Barry K."/>
            <person name="Bills G."/>
            <person name="Bluhm B."/>
            <person name="Cannon C."/>
            <person name="Castanera R."/>
            <person name="Culley D."/>
            <person name="Daum C."/>
            <person name="Ezra D."/>
            <person name="Gonzalez J."/>
            <person name="Henrissat B."/>
            <person name="Kuo A."/>
            <person name="Liang C."/>
            <person name="Lipzen A."/>
            <person name="Lutzoni F."/>
            <person name="Magnuson J."/>
            <person name="Mondo S."/>
            <person name="Nolan M."/>
            <person name="Ohm R."/>
            <person name="Pangilinan J."/>
            <person name="Park H.-J."/>
            <person name="Ramirez L."/>
            <person name="Alfaro M."/>
            <person name="Sun H."/>
            <person name="Tritt A."/>
            <person name="Yoshinaga Y."/>
            <person name="Zwiers L.-H."/>
            <person name="Turgeon B."/>
            <person name="Goodwin S."/>
            <person name="Spatafora J."/>
            <person name="Crous P."/>
            <person name="Grigoriev I."/>
        </authorList>
    </citation>
    <scope>NUCLEOTIDE SEQUENCE</scope>
    <source>
        <strain evidence="10">CBS 113979</strain>
    </source>
</reference>
<protein>
    <recommendedName>
        <fullName evidence="1">RNA helicase</fullName>
        <ecNumber evidence="1">3.6.4.13</ecNumber>
    </recommendedName>
</protein>
<keyword evidence="4" id="KW-0347">Helicase</keyword>
<evidence type="ECO:0000313" key="11">
    <source>
        <dbReference type="Proteomes" id="UP000800041"/>
    </source>
</evidence>
<dbReference type="InterPro" id="IPR014001">
    <property type="entry name" value="Helicase_ATP-bd"/>
</dbReference>
<dbReference type="PANTHER" id="PTHR18934:SF118">
    <property type="entry name" value="ATP-DEPENDENT RNA HELICASE DHX33"/>
    <property type="match status" value="1"/>
</dbReference>
<dbReference type="AlphaFoldDB" id="A0A6G1H5F9"/>
<dbReference type="InterPro" id="IPR002464">
    <property type="entry name" value="DNA/RNA_helicase_DEAH_CS"/>
</dbReference>
<keyword evidence="2" id="KW-0547">Nucleotide-binding</keyword>
<dbReference type="GO" id="GO:0003725">
    <property type="term" value="F:double-stranded RNA binding"/>
    <property type="evidence" value="ECO:0007669"/>
    <property type="project" value="TreeGrafter"/>
</dbReference>
<dbReference type="CDD" id="cd17917">
    <property type="entry name" value="DEXHc_RHA-like"/>
    <property type="match status" value="1"/>
</dbReference>
<name>A0A6G1H5F9_9PEZI</name>
<evidence type="ECO:0000256" key="6">
    <source>
        <dbReference type="ARBA" id="ARBA00047984"/>
    </source>
</evidence>
<dbReference type="PANTHER" id="PTHR18934">
    <property type="entry name" value="ATP-DEPENDENT RNA HELICASE"/>
    <property type="match status" value="1"/>
</dbReference>
<feature type="compositionally biased region" description="Polar residues" evidence="7">
    <location>
        <begin position="316"/>
        <end position="329"/>
    </location>
</feature>
<feature type="compositionally biased region" description="Pro residues" evidence="7">
    <location>
        <begin position="36"/>
        <end position="45"/>
    </location>
</feature>
<dbReference type="CDD" id="cd18791">
    <property type="entry name" value="SF2_C_RHA"/>
    <property type="match status" value="1"/>
</dbReference>
<dbReference type="EMBL" id="ML977149">
    <property type="protein sequence ID" value="KAF1988287.1"/>
    <property type="molecule type" value="Genomic_DNA"/>
</dbReference>
<evidence type="ECO:0000256" key="4">
    <source>
        <dbReference type="ARBA" id="ARBA00022806"/>
    </source>
</evidence>
<dbReference type="GO" id="GO:0003724">
    <property type="term" value="F:RNA helicase activity"/>
    <property type="evidence" value="ECO:0007669"/>
    <property type="project" value="UniProtKB-EC"/>
</dbReference>
<dbReference type="PROSITE" id="PS00690">
    <property type="entry name" value="DEAH_ATP_HELICASE"/>
    <property type="match status" value="1"/>
</dbReference>
<dbReference type="GO" id="GO:0005524">
    <property type="term" value="F:ATP binding"/>
    <property type="evidence" value="ECO:0007669"/>
    <property type="project" value="UniProtKB-KW"/>
</dbReference>
<dbReference type="Gene3D" id="1.20.120.1080">
    <property type="match status" value="1"/>
</dbReference>
<evidence type="ECO:0000313" key="10">
    <source>
        <dbReference type="EMBL" id="KAF1988287.1"/>
    </source>
</evidence>
<dbReference type="GO" id="GO:0005730">
    <property type="term" value="C:nucleolus"/>
    <property type="evidence" value="ECO:0007669"/>
    <property type="project" value="TreeGrafter"/>
</dbReference>
<feature type="region of interest" description="Disordered" evidence="7">
    <location>
        <begin position="300"/>
        <end position="336"/>
    </location>
</feature>
<comment type="catalytic activity">
    <reaction evidence="6">
        <text>ATP + H2O = ADP + phosphate + H(+)</text>
        <dbReference type="Rhea" id="RHEA:13065"/>
        <dbReference type="ChEBI" id="CHEBI:15377"/>
        <dbReference type="ChEBI" id="CHEBI:15378"/>
        <dbReference type="ChEBI" id="CHEBI:30616"/>
        <dbReference type="ChEBI" id="CHEBI:43474"/>
        <dbReference type="ChEBI" id="CHEBI:456216"/>
        <dbReference type="EC" id="3.6.4.13"/>
    </reaction>
</comment>
<accession>A0A6G1H5F9</accession>
<dbReference type="PROSITE" id="PS51194">
    <property type="entry name" value="HELICASE_CTER"/>
    <property type="match status" value="1"/>
</dbReference>
<feature type="compositionally biased region" description="Basic and acidic residues" evidence="7">
    <location>
        <begin position="94"/>
        <end position="105"/>
    </location>
</feature>
<dbReference type="SMART" id="SM00847">
    <property type="entry name" value="HA2"/>
    <property type="match status" value="1"/>
</dbReference>
<dbReference type="GO" id="GO:0016787">
    <property type="term" value="F:hydrolase activity"/>
    <property type="evidence" value="ECO:0007669"/>
    <property type="project" value="UniProtKB-KW"/>
</dbReference>
<evidence type="ECO:0000256" key="1">
    <source>
        <dbReference type="ARBA" id="ARBA00012552"/>
    </source>
</evidence>
<dbReference type="GO" id="GO:0045943">
    <property type="term" value="P:positive regulation of transcription by RNA polymerase I"/>
    <property type="evidence" value="ECO:0007669"/>
    <property type="project" value="TreeGrafter"/>
</dbReference>
<dbReference type="Proteomes" id="UP000800041">
    <property type="component" value="Unassembled WGS sequence"/>
</dbReference>
<dbReference type="InterPro" id="IPR001650">
    <property type="entry name" value="Helicase_C-like"/>
</dbReference>
<evidence type="ECO:0000256" key="2">
    <source>
        <dbReference type="ARBA" id="ARBA00022741"/>
    </source>
</evidence>
<dbReference type="InterPro" id="IPR027417">
    <property type="entry name" value="P-loop_NTPase"/>
</dbReference>
<evidence type="ECO:0000256" key="3">
    <source>
        <dbReference type="ARBA" id="ARBA00022801"/>
    </source>
</evidence>
<feature type="compositionally biased region" description="Basic and acidic residues" evidence="7">
    <location>
        <begin position="304"/>
        <end position="315"/>
    </location>
</feature>
<feature type="compositionally biased region" description="Polar residues" evidence="7">
    <location>
        <begin position="70"/>
        <end position="93"/>
    </location>
</feature>
<dbReference type="Pfam" id="PF00271">
    <property type="entry name" value="Helicase_C"/>
    <property type="match status" value="1"/>
</dbReference>
<evidence type="ECO:0000256" key="7">
    <source>
        <dbReference type="SAM" id="MobiDB-lite"/>
    </source>
</evidence>
<proteinExistence type="predicted"/>
<feature type="region of interest" description="Disordered" evidence="7">
    <location>
        <begin position="1"/>
        <end position="105"/>
    </location>
</feature>
<dbReference type="InterPro" id="IPR011545">
    <property type="entry name" value="DEAD/DEAH_box_helicase_dom"/>
</dbReference>
<dbReference type="InterPro" id="IPR048333">
    <property type="entry name" value="HA2_WH"/>
</dbReference>
<dbReference type="Pfam" id="PF21010">
    <property type="entry name" value="HA2_C"/>
    <property type="match status" value="1"/>
</dbReference>
<evidence type="ECO:0000259" key="9">
    <source>
        <dbReference type="PROSITE" id="PS51194"/>
    </source>
</evidence>
<feature type="domain" description="Helicase ATP-binding" evidence="8">
    <location>
        <begin position="127"/>
        <end position="298"/>
    </location>
</feature>
<keyword evidence="5" id="KW-0067">ATP-binding</keyword>
<dbReference type="Gene3D" id="3.40.50.300">
    <property type="entry name" value="P-loop containing nucleotide triphosphate hydrolases"/>
    <property type="match status" value="2"/>
</dbReference>
<dbReference type="EC" id="3.6.4.13" evidence="1"/>
<dbReference type="Pfam" id="PF00270">
    <property type="entry name" value="DEAD"/>
    <property type="match status" value="1"/>
</dbReference>
<organism evidence="10 11">
    <name type="scientific">Aulographum hederae CBS 113979</name>
    <dbReference type="NCBI Taxonomy" id="1176131"/>
    <lineage>
        <taxon>Eukaryota</taxon>
        <taxon>Fungi</taxon>
        <taxon>Dikarya</taxon>
        <taxon>Ascomycota</taxon>
        <taxon>Pezizomycotina</taxon>
        <taxon>Dothideomycetes</taxon>
        <taxon>Pleosporomycetidae</taxon>
        <taxon>Aulographales</taxon>
        <taxon>Aulographaceae</taxon>
    </lineage>
</organism>